<dbReference type="PANTHER" id="PTHR12639:SF6">
    <property type="entry name" value="VITAMIN K-DEPENDENT GAMMA-CARBOXYLASE"/>
    <property type="match status" value="1"/>
</dbReference>
<feature type="transmembrane region" description="Helical" evidence="8">
    <location>
        <begin position="263"/>
        <end position="281"/>
    </location>
</feature>
<dbReference type="GO" id="GO:0008488">
    <property type="term" value="F:gamma-glutamyl carboxylase activity"/>
    <property type="evidence" value="ECO:0007669"/>
    <property type="project" value="InterPro"/>
</dbReference>
<feature type="transmembrane region" description="Helical" evidence="8">
    <location>
        <begin position="111"/>
        <end position="131"/>
    </location>
</feature>
<organism evidence="10">
    <name type="scientific">Zeugodacus cucurbitae</name>
    <name type="common">Melon fruit fly</name>
    <name type="synonym">Bactrocera cucurbitae</name>
    <dbReference type="NCBI Taxonomy" id="28588"/>
    <lineage>
        <taxon>Eukaryota</taxon>
        <taxon>Metazoa</taxon>
        <taxon>Ecdysozoa</taxon>
        <taxon>Arthropoda</taxon>
        <taxon>Hexapoda</taxon>
        <taxon>Insecta</taxon>
        <taxon>Pterygota</taxon>
        <taxon>Neoptera</taxon>
        <taxon>Endopterygota</taxon>
        <taxon>Diptera</taxon>
        <taxon>Brachycera</taxon>
        <taxon>Muscomorpha</taxon>
        <taxon>Tephritoidea</taxon>
        <taxon>Tephritidae</taxon>
        <taxon>Zeugodacus</taxon>
        <taxon>Zeugodacus</taxon>
    </lineage>
</organism>
<feature type="domain" description="HTTM-like" evidence="9">
    <location>
        <begin position="67"/>
        <end position="324"/>
    </location>
</feature>
<sequence length="714" mass="82577">MTATKRPSTTKYSEDQPTNNVDEEEEYSEDEPDEPILEDTHHFFFHLFTGYKIDHFNSYTNFTNWMHRPVDAAALGVFRMLYGMAMCIDIAEERGGSQMDTRYGEPRLCHFPLFSGITAFSLPVMGCVYLVMWLGAIGIMLGYRFRLSCLAYIVPYWYIYLLDKPAWNNHSYLFGLVGTMLLFSDANRYCSLDKYLQPNMPDTVPYWNYFLIKFQFFVLYFYAGLKKLTAEWLSGYAMANLSEHWVFTPFRILLSGKMIDLLVVHWFTAFFDFTIAILMTWEITRLLVTPIMIAFHLMNSRLFVIGMFPWVCLAEVPLFFGFSWPPKLDSILKSLKYFVNLITDDIAKVVQQRNAEENYENQINASGEVTTASTESTNSNSNHQDTKIGTIGAKVRTALILFYCALQLFLPYSHFITKGYNNWTGLYGYSWNMMVHSYDTSITVVKLVDNASGEVHYLDPYAFTQYDRWTKHADMAYQYAKCIESNLLEDYARDPKASPLTSTNFSLYMEVWCSMNGRAHQRVYDTSVDLLKAEWSPFKQTSWTLPLLSELDYLRPKLKAMESDVLAWSNYTDVIFIADFPGMTLDNQLSEDLTNVTLTILAGNVRYKSDDEDQDYFLTAGKSFVLSSGETHHITTIGQNPSAYFFTYTNKTMIAEASRGGQNANQKSPPLLLPVWSEFENRVKNYKVFLQHMANCLLYLLYDVPIPMEVRERN</sequence>
<gene>
    <name evidence="10" type="primary">GGCX</name>
    <name evidence="10" type="ORF">g.42888</name>
</gene>
<evidence type="ECO:0000256" key="6">
    <source>
        <dbReference type="ARBA" id="ARBA00023239"/>
    </source>
</evidence>
<feature type="compositionally biased region" description="Polar residues" evidence="7">
    <location>
        <begin position="1"/>
        <end position="20"/>
    </location>
</feature>
<protein>
    <submittedName>
        <fullName evidence="10">Vitamin K-dependent gamma-carboxylase</fullName>
    </submittedName>
</protein>
<dbReference type="PANTHER" id="PTHR12639">
    <property type="entry name" value="VITAMIN K-DEPENDENT GAMMA-CARBOXYLASE"/>
    <property type="match status" value="1"/>
</dbReference>
<feature type="region of interest" description="Disordered" evidence="7">
    <location>
        <begin position="364"/>
        <end position="385"/>
    </location>
</feature>
<keyword evidence="6" id="KW-0456">Lyase</keyword>
<dbReference type="AlphaFoldDB" id="A0A0A1WX33"/>
<accession>A0A0A1WX33</accession>
<dbReference type="Pfam" id="PF05090">
    <property type="entry name" value="HTTM"/>
    <property type="match status" value="1"/>
</dbReference>
<evidence type="ECO:0000313" key="10">
    <source>
        <dbReference type="EMBL" id="JAD03619.1"/>
    </source>
</evidence>
<evidence type="ECO:0000256" key="1">
    <source>
        <dbReference type="ARBA" id="ARBA00004127"/>
    </source>
</evidence>
<comment type="subcellular location">
    <subcellularLocation>
        <location evidence="1">Endomembrane system</location>
        <topology evidence="1">Multi-pass membrane protein</topology>
    </subcellularLocation>
</comment>
<evidence type="ECO:0000256" key="5">
    <source>
        <dbReference type="ARBA" id="ARBA00023157"/>
    </source>
</evidence>
<feature type="transmembrane region" description="Helical" evidence="8">
    <location>
        <begin position="166"/>
        <end position="183"/>
    </location>
</feature>
<evidence type="ECO:0000256" key="4">
    <source>
        <dbReference type="ARBA" id="ARBA00023136"/>
    </source>
</evidence>
<dbReference type="GO" id="GO:0012505">
    <property type="term" value="C:endomembrane system"/>
    <property type="evidence" value="ECO:0007669"/>
    <property type="project" value="UniProtKB-SubCell"/>
</dbReference>
<dbReference type="InterPro" id="IPR011020">
    <property type="entry name" value="HTTM-like"/>
</dbReference>
<evidence type="ECO:0000256" key="3">
    <source>
        <dbReference type="ARBA" id="ARBA00022989"/>
    </source>
</evidence>
<keyword evidence="5" id="KW-1015">Disulfide bond</keyword>
<dbReference type="InterPro" id="IPR053935">
    <property type="entry name" value="VKGC_lumenal_dom"/>
</dbReference>
<feature type="transmembrane region" description="Helical" evidence="8">
    <location>
        <begin position="302"/>
        <end position="324"/>
    </location>
</feature>
<dbReference type="GO" id="GO:0019842">
    <property type="term" value="F:vitamin binding"/>
    <property type="evidence" value="ECO:0007669"/>
    <property type="project" value="TreeGrafter"/>
</dbReference>
<keyword evidence="3 8" id="KW-1133">Transmembrane helix</keyword>
<evidence type="ECO:0000256" key="7">
    <source>
        <dbReference type="SAM" id="MobiDB-lite"/>
    </source>
</evidence>
<keyword evidence="2 8" id="KW-0812">Transmembrane</keyword>
<dbReference type="SMART" id="SM00752">
    <property type="entry name" value="HTTM"/>
    <property type="match status" value="1"/>
</dbReference>
<feature type="region of interest" description="Disordered" evidence="7">
    <location>
        <begin position="1"/>
        <end position="32"/>
    </location>
</feature>
<dbReference type="EMBL" id="GBXI01010673">
    <property type="protein sequence ID" value="JAD03619.1"/>
    <property type="molecule type" value="Transcribed_RNA"/>
</dbReference>
<evidence type="ECO:0000259" key="9">
    <source>
        <dbReference type="SMART" id="SM00752"/>
    </source>
</evidence>
<evidence type="ECO:0000256" key="8">
    <source>
        <dbReference type="SAM" id="Phobius"/>
    </source>
</evidence>
<feature type="transmembrane region" description="Helical" evidence="8">
    <location>
        <begin position="204"/>
        <end position="223"/>
    </location>
</feature>
<dbReference type="Pfam" id="PF22777">
    <property type="entry name" value="VKGC_lumenal_dom"/>
    <property type="match status" value="1"/>
</dbReference>
<feature type="compositionally biased region" description="Acidic residues" evidence="7">
    <location>
        <begin position="21"/>
        <end position="32"/>
    </location>
</feature>
<dbReference type="InterPro" id="IPR007782">
    <property type="entry name" value="VKG_COase"/>
</dbReference>
<dbReference type="InterPro" id="IPR053934">
    <property type="entry name" value="HTTM_dom"/>
</dbReference>
<proteinExistence type="predicted"/>
<keyword evidence="4 8" id="KW-0472">Membrane</keyword>
<feature type="compositionally biased region" description="Low complexity" evidence="7">
    <location>
        <begin position="370"/>
        <end position="382"/>
    </location>
</feature>
<reference evidence="10" key="2">
    <citation type="journal article" date="2015" name="Gigascience">
        <title>Reconstructing a comprehensive transcriptome assembly of a white-pupal translocated strain of the pest fruit fly Bactrocera cucurbitae.</title>
        <authorList>
            <person name="Sim S.B."/>
            <person name="Calla B."/>
            <person name="Hall B."/>
            <person name="DeRego T."/>
            <person name="Geib S.M."/>
        </authorList>
    </citation>
    <scope>NUCLEOTIDE SEQUENCE</scope>
</reference>
<name>A0A0A1WX33_ZEUCU</name>
<feature type="transmembrane region" description="Helical" evidence="8">
    <location>
        <begin position="143"/>
        <end position="160"/>
    </location>
</feature>
<reference evidence="10" key="1">
    <citation type="submission" date="2014-11" db="EMBL/GenBank/DDBJ databases">
        <authorList>
            <person name="Geib S."/>
        </authorList>
    </citation>
    <scope>NUCLEOTIDE SEQUENCE</scope>
</reference>
<evidence type="ECO:0000256" key="2">
    <source>
        <dbReference type="ARBA" id="ARBA00022692"/>
    </source>
</evidence>